<evidence type="ECO:0000313" key="6">
    <source>
        <dbReference type="Proteomes" id="UP001642406"/>
    </source>
</evidence>
<dbReference type="InterPro" id="IPR039298">
    <property type="entry name" value="ACOT13"/>
</dbReference>
<dbReference type="PANTHER" id="PTHR21660">
    <property type="entry name" value="THIOESTERASE SUPERFAMILY MEMBER-RELATED"/>
    <property type="match status" value="1"/>
</dbReference>
<dbReference type="NCBIfam" id="TIGR00369">
    <property type="entry name" value="unchar_dom_1"/>
    <property type="match status" value="1"/>
</dbReference>
<dbReference type="SUPFAM" id="SSF54637">
    <property type="entry name" value="Thioesterase/thiol ester dehydrase-isomerase"/>
    <property type="match status" value="1"/>
</dbReference>
<organism evidence="5 6">
    <name type="scientific">Sporothrix bragantina</name>
    <dbReference type="NCBI Taxonomy" id="671064"/>
    <lineage>
        <taxon>Eukaryota</taxon>
        <taxon>Fungi</taxon>
        <taxon>Dikarya</taxon>
        <taxon>Ascomycota</taxon>
        <taxon>Pezizomycotina</taxon>
        <taxon>Sordariomycetes</taxon>
        <taxon>Sordariomycetidae</taxon>
        <taxon>Ophiostomatales</taxon>
        <taxon>Ophiostomataceae</taxon>
        <taxon>Sporothrix</taxon>
    </lineage>
</organism>
<dbReference type="InterPro" id="IPR003736">
    <property type="entry name" value="PAAI_dom"/>
</dbReference>
<evidence type="ECO:0000256" key="2">
    <source>
        <dbReference type="ARBA" id="ARBA00022801"/>
    </source>
</evidence>
<evidence type="ECO:0000259" key="4">
    <source>
        <dbReference type="Pfam" id="PF03061"/>
    </source>
</evidence>
<evidence type="ECO:0000256" key="3">
    <source>
        <dbReference type="SAM" id="MobiDB-lite"/>
    </source>
</evidence>
<dbReference type="EMBL" id="CAWUHC010000024">
    <property type="protein sequence ID" value="CAK7218539.1"/>
    <property type="molecule type" value="Genomic_DNA"/>
</dbReference>
<comment type="caution">
    <text evidence="5">The sequence shown here is derived from an EMBL/GenBank/DDBJ whole genome shotgun (WGS) entry which is preliminary data.</text>
</comment>
<accession>A0ABP0BG33</accession>
<evidence type="ECO:0000313" key="5">
    <source>
        <dbReference type="EMBL" id="CAK7218539.1"/>
    </source>
</evidence>
<reference evidence="5 6" key="1">
    <citation type="submission" date="2024-01" db="EMBL/GenBank/DDBJ databases">
        <authorList>
            <person name="Allen C."/>
            <person name="Tagirdzhanova G."/>
        </authorList>
    </citation>
    <scope>NUCLEOTIDE SEQUENCE [LARGE SCALE GENOMIC DNA]</scope>
</reference>
<feature type="region of interest" description="Disordered" evidence="3">
    <location>
        <begin position="136"/>
        <end position="160"/>
    </location>
</feature>
<dbReference type="InterPro" id="IPR006683">
    <property type="entry name" value="Thioestr_dom"/>
</dbReference>
<dbReference type="Gene3D" id="3.10.129.10">
    <property type="entry name" value="Hotdog Thioesterase"/>
    <property type="match status" value="1"/>
</dbReference>
<evidence type="ECO:0000256" key="1">
    <source>
        <dbReference type="ARBA" id="ARBA00008324"/>
    </source>
</evidence>
<protein>
    <recommendedName>
        <fullName evidence="4">Thioesterase domain-containing protein</fullName>
    </recommendedName>
</protein>
<dbReference type="InterPro" id="IPR029069">
    <property type="entry name" value="HotDog_dom_sf"/>
</dbReference>
<dbReference type="CDD" id="cd03443">
    <property type="entry name" value="PaaI_thioesterase"/>
    <property type="match status" value="1"/>
</dbReference>
<feature type="region of interest" description="Disordered" evidence="3">
    <location>
        <begin position="172"/>
        <end position="204"/>
    </location>
</feature>
<keyword evidence="6" id="KW-1185">Reference proteome</keyword>
<feature type="domain" description="Thioesterase" evidence="4">
    <location>
        <begin position="66"/>
        <end position="138"/>
    </location>
</feature>
<comment type="similarity">
    <text evidence="1">Belongs to the thioesterase PaaI family.</text>
</comment>
<dbReference type="Pfam" id="PF03061">
    <property type="entry name" value="4HBT"/>
    <property type="match status" value="1"/>
</dbReference>
<dbReference type="Proteomes" id="UP001642406">
    <property type="component" value="Unassembled WGS sequence"/>
</dbReference>
<dbReference type="PANTHER" id="PTHR21660:SF11">
    <property type="entry name" value="FAMILY PROTEIN, PUTATIVE (AFU_ORTHOLOGUE AFUA_4G04355)-RELATED"/>
    <property type="match status" value="1"/>
</dbReference>
<name>A0ABP0BG33_9PEZI</name>
<keyword evidence="2" id="KW-0378">Hydrolase</keyword>
<gene>
    <name evidence="5" type="ORF">SBRCBS47491_003539</name>
</gene>
<sequence length="204" mass="21923">MDPAATLVHVRTHWAGIQPNSPIYNLFFSGIRIVDARREDVGSSSTSGGRILARLPVVRIHVNSKNILHGAVSAALIDWAGGMAIAAATGRHQTGVSVDIHVSYVAAARAGDELEIEAWVQRVGRSLAYTSIEIRQRPRAAREEDEAAAANSPVRTRGPVVAAGSHTKYVAFAEPKKAIEQPEHRREPPDSMADAEHRSGNTTA</sequence>
<feature type="compositionally biased region" description="Basic and acidic residues" evidence="3">
    <location>
        <begin position="174"/>
        <end position="204"/>
    </location>
</feature>
<proteinExistence type="inferred from homology"/>